<keyword evidence="2" id="KW-0472">Membrane</keyword>
<evidence type="ECO:0000256" key="1">
    <source>
        <dbReference type="SAM" id="MobiDB-lite"/>
    </source>
</evidence>
<evidence type="ECO:0000313" key="3">
    <source>
        <dbReference type="EMBL" id="KAK0513293.1"/>
    </source>
</evidence>
<protein>
    <submittedName>
        <fullName evidence="3">Uncharacterized protein</fullName>
    </submittedName>
</protein>
<accession>A0AA39R4R2</accession>
<comment type="caution">
    <text evidence="3">The sequence shown here is derived from an EMBL/GenBank/DDBJ whole genome shotgun (WGS) entry which is preliminary data.</text>
</comment>
<proteinExistence type="predicted"/>
<name>A0AA39R4R2_9LECA</name>
<organism evidence="3 4">
    <name type="scientific">Cladonia borealis</name>
    <dbReference type="NCBI Taxonomy" id="184061"/>
    <lineage>
        <taxon>Eukaryota</taxon>
        <taxon>Fungi</taxon>
        <taxon>Dikarya</taxon>
        <taxon>Ascomycota</taxon>
        <taxon>Pezizomycotina</taxon>
        <taxon>Lecanoromycetes</taxon>
        <taxon>OSLEUM clade</taxon>
        <taxon>Lecanoromycetidae</taxon>
        <taxon>Lecanorales</taxon>
        <taxon>Lecanorineae</taxon>
        <taxon>Cladoniaceae</taxon>
        <taxon>Cladonia</taxon>
    </lineage>
</organism>
<dbReference type="Proteomes" id="UP001166286">
    <property type="component" value="Unassembled WGS sequence"/>
</dbReference>
<feature type="transmembrane region" description="Helical" evidence="2">
    <location>
        <begin position="271"/>
        <end position="289"/>
    </location>
</feature>
<sequence length="439" mass="47519">MPALTSGIFARTLSVSTSTAEESRSQWRNPSDILSLLLLVGGEVIQQSIAQLSGHPSLPTPVVFSFGWVAYTFKALLSAAGDNRLMPPAPDLQSVVINAPHGHVRTNQSWVLGRLLRDYEHCWMPEPVKRELEAMLKRAQSPKAGLCIAIFEADPKREAGRPVSDWLIVTGYVVAVLQIAIAAVPWIVWGEWEIFAITVCGTVLAFSTASLPQWRSERYACRRNSTGTVVLTRGNGAQHAIVIQGNGCGLNLEDLAGATGGGLKSLITRTAIAVLSCLWVGLLITVSGIKEKTWFAVAVGAIGMLFSIVVAGAPRKPEAFGVPLVYKAVCVESRTMETLKKVEGLYPGVGRSMTATFFPGGLRDADAKWWAKSKKAVKAAEREKRSEMRWRQNGDAVPKQRNLSVDGLKRGSGPNGSTNDQNLLESATHKTELANNEYS</sequence>
<gene>
    <name evidence="3" type="ORF">JMJ35_004279</name>
</gene>
<dbReference type="AlphaFoldDB" id="A0AA39R4R2"/>
<evidence type="ECO:0000313" key="4">
    <source>
        <dbReference type="Proteomes" id="UP001166286"/>
    </source>
</evidence>
<feature type="region of interest" description="Disordered" evidence="1">
    <location>
        <begin position="381"/>
        <end position="439"/>
    </location>
</feature>
<keyword evidence="2" id="KW-1133">Transmembrane helix</keyword>
<reference evidence="3" key="1">
    <citation type="submission" date="2023-03" db="EMBL/GenBank/DDBJ databases">
        <title>Complete genome of Cladonia borealis.</title>
        <authorList>
            <person name="Park H."/>
        </authorList>
    </citation>
    <scope>NUCLEOTIDE SEQUENCE</scope>
    <source>
        <strain evidence="3">ANT050790</strain>
    </source>
</reference>
<feature type="compositionally biased region" description="Polar residues" evidence="1">
    <location>
        <begin position="415"/>
        <end position="425"/>
    </location>
</feature>
<evidence type="ECO:0000256" key="2">
    <source>
        <dbReference type="SAM" id="Phobius"/>
    </source>
</evidence>
<keyword evidence="4" id="KW-1185">Reference proteome</keyword>
<feature type="transmembrane region" description="Helical" evidence="2">
    <location>
        <begin position="166"/>
        <end position="188"/>
    </location>
</feature>
<dbReference type="EMBL" id="JAFEKC020000008">
    <property type="protein sequence ID" value="KAK0513293.1"/>
    <property type="molecule type" value="Genomic_DNA"/>
</dbReference>
<keyword evidence="2" id="KW-0812">Transmembrane</keyword>
<feature type="transmembrane region" description="Helical" evidence="2">
    <location>
        <begin position="295"/>
        <end position="313"/>
    </location>
</feature>
<feature type="compositionally biased region" description="Basic and acidic residues" evidence="1">
    <location>
        <begin position="381"/>
        <end position="392"/>
    </location>
</feature>
<feature type="transmembrane region" description="Helical" evidence="2">
    <location>
        <begin position="194"/>
        <end position="214"/>
    </location>
</feature>